<dbReference type="Proteomes" id="UP001596174">
    <property type="component" value="Unassembled WGS sequence"/>
</dbReference>
<accession>A0ABW1G0A8</accession>
<gene>
    <name evidence="3" type="ORF">ACFP3V_08570</name>
</gene>
<keyword evidence="2" id="KW-0349">Heme</keyword>
<protein>
    <submittedName>
        <fullName evidence="3">Cytochrome P450</fullName>
    </submittedName>
</protein>
<dbReference type="PRINTS" id="PR00359">
    <property type="entry name" value="BP450"/>
</dbReference>
<dbReference type="InterPro" id="IPR036396">
    <property type="entry name" value="Cyt_P450_sf"/>
</dbReference>
<dbReference type="Pfam" id="PF00067">
    <property type="entry name" value="p450"/>
    <property type="match status" value="2"/>
</dbReference>
<comment type="caution">
    <text evidence="3">The sequence shown here is derived from an EMBL/GenBank/DDBJ whole genome shotgun (WGS) entry which is preliminary data.</text>
</comment>
<dbReference type="CDD" id="cd11031">
    <property type="entry name" value="Cyp158A-like"/>
    <property type="match status" value="1"/>
</dbReference>
<dbReference type="PANTHER" id="PTHR46696">
    <property type="entry name" value="P450, PUTATIVE (EUROFUNG)-RELATED"/>
    <property type="match status" value="1"/>
</dbReference>
<dbReference type="SUPFAM" id="SSF48264">
    <property type="entry name" value="Cytochrome P450"/>
    <property type="match status" value="1"/>
</dbReference>
<sequence>MSGDLPVFPFEDVSPADDFVSAYAELRASCPVPKVRLSTGGEAYLVTRYEDTKRVLSDPVFSRAACMDPEVPLLLEGARVPGLMTNLDRPEHTRLHRLTVKAFTTGTVARYRPRIREIAHELVDRMTADGATSADFVAAFGTPFPTRLIFEKFGVPTHDVERMMHWLTVILSFGRFTPEEQATAFAEVTAYIAELVAAKRAEPGDDFTSALIQSRDEGDQLTEEELVAQIWVHLGGGSIASSNIIPNMAVTFARHPDQWELLCRKPELIPSAVEEVLRYVAAATTSFERMAMADVELSGTRVPEGSVLIPLLASANFDEDAFEDARRFDITRVQRNAHLGFGHGPHRCVGWALGVAELEIALEVLTERLPGLRLAAPDPGLDWDQGVAMRRLVSLPVSW</sequence>
<name>A0ABW1G0A8_9ACTN</name>
<evidence type="ECO:0000313" key="4">
    <source>
        <dbReference type="Proteomes" id="UP001596174"/>
    </source>
</evidence>
<reference evidence="4" key="1">
    <citation type="journal article" date="2019" name="Int. J. Syst. Evol. Microbiol.">
        <title>The Global Catalogue of Microorganisms (GCM) 10K type strain sequencing project: providing services to taxonomists for standard genome sequencing and annotation.</title>
        <authorList>
            <consortium name="The Broad Institute Genomics Platform"/>
            <consortium name="The Broad Institute Genome Sequencing Center for Infectious Disease"/>
            <person name="Wu L."/>
            <person name="Ma J."/>
        </authorList>
    </citation>
    <scope>NUCLEOTIDE SEQUENCE [LARGE SCALE GENOMIC DNA]</scope>
    <source>
        <strain evidence="4">JCM 4816</strain>
    </source>
</reference>
<evidence type="ECO:0000313" key="3">
    <source>
        <dbReference type="EMBL" id="MFC5907271.1"/>
    </source>
</evidence>
<dbReference type="InterPro" id="IPR017972">
    <property type="entry name" value="Cyt_P450_CS"/>
</dbReference>
<dbReference type="InterPro" id="IPR001128">
    <property type="entry name" value="Cyt_P450"/>
</dbReference>
<comment type="similarity">
    <text evidence="1 2">Belongs to the cytochrome P450 family.</text>
</comment>
<keyword evidence="2" id="KW-0408">Iron</keyword>
<dbReference type="InterPro" id="IPR002397">
    <property type="entry name" value="Cyt_P450_B"/>
</dbReference>
<keyword evidence="4" id="KW-1185">Reference proteome</keyword>
<dbReference type="RefSeq" id="WP_380581514.1">
    <property type="nucleotide sequence ID" value="NZ_JBHSQJ010000031.1"/>
</dbReference>
<keyword evidence="2" id="KW-0479">Metal-binding</keyword>
<dbReference type="Gene3D" id="1.10.630.10">
    <property type="entry name" value="Cytochrome P450"/>
    <property type="match status" value="1"/>
</dbReference>
<dbReference type="PANTHER" id="PTHR46696:SF1">
    <property type="entry name" value="CYTOCHROME P450 YJIB-RELATED"/>
    <property type="match status" value="1"/>
</dbReference>
<organism evidence="3 4">
    <name type="scientific">Streptacidiphilus monticola</name>
    <dbReference type="NCBI Taxonomy" id="2161674"/>
    <lineage>
        <taxon>Bacteria</taxon>
        <taxon>Bacillati</taxon>
        <taxon>Actinomycetota</taxon>
        <taxon>Actinomycetes</taxon>
        <taxon>Kitasatosporales</taxon>
        <taxon>Streptomycetaceae</taxon>
        <taxon>Streptacidiphilus</taxon>
    </lineage>
</organism>
<dbReference type="EMBL" id="JBHSQJ010000031">
    <property type="protein sequence ID" value="MFC5907271.1"/>
    <property type="molecule type" value="Genomic_DNA"/>
</dbReference>
<evidence type="ECO:0000256" key="1">
    <source>
        <dbReference type="ARBA" id="ARBA00010617"/>
    </source>
</evidence>
<evidence type="ECO:0000256" key="2">
    <source>
        <dbReference type="RuleBase" id="RU000461"/>
    </source>
</evidence>
<dbReference type="PROSITE" id="PS00086">
    <property type="entry name" value="CYTOCHROME_P450"/>
    <property type="match status" value="1"/>
</dbReference>
<proteinExistence type="inferred from homology"/>
<keyword evidence="2" id="KW-0503">Monooxygenase</keyword>
<keyword evidence="2" id="KW-0560">Oxidoreductase</keyword>